<dbReference type="Proteomes" id="UP000192660">
    <property type="component" value="Unassembled WGS sequence"/>
</dbReference>
<protein>
    <submittedName>
        <fullName evidence="3">Helix-turn-helix domain-containing protein</fullName>
    </submittedName>
</protein>
<dbReference type="EMBL" id="FWWY01000001">
    <property type="protein sequence ID" value="SMC02072.1"/>
    <property type="molecule type" value="Genomic_DNA"/>
</dbReference>
<proteinExistence type="predicted"/>
<dbReference type="CDD" id="cd00093">
    <property type="entry name" value="HTH_XRE"/>
    <property type="match status" value="2"/>
</dbReference>
<dbReference type="SUPFAM" id="SSF47413">
    <property type="entry name" value="lambda repressor-like DNA-binding domains"/>
    <property type="match status" value="2"/>
</dbReference>
<organism evidence="3 4">
    <name type="scientific">Sulfobacillus thermosulfidooxidans (strain DSM 9293 / VKM B-1269 / AT-1)</name>
    <dbReference type="NCBI Taxonomy" id="929705"/>
    <lineage>
        <taxon>Bacteria</taxon>
        <taxon>Bacillati</taxon>
        <taxon>Bacillota</taxon>
        <taxon>Clostridia</taxon>
        <taxon>Eubacteriales</taxon>
        <taxon>Clostridiales Family XVII. Incertae Sedis</taxon>
        <taxon>Sulfobacillus</taxon>
    </lineage>
</organism>
<evidence type="ECO:0000313" key="4">
    <source>
        <dbReference type="Proteomes" id="UP000192660"/>
    </source>
</evidence>
<dbReference type="PANTHER" id="PTHR46558:SF11">
    <property type="entry name" value="HTH-TYPE TRANSCRIPTIONAL REGULATOR XRE"/>
    <property type="match status" value="1"/>
</dbReference>
<name>A0A1W1W7A0_SULTA</name>
<dbReference type="InterPro" id="IPR010982">
    <property type="entry name" value="Lambda_DNA-bd_dom_sf"/>
</dbReference>
<dbReference type="SMART" id="SM00530">
    <property type="entry name" value="HTH_XRE"/>
    <property type="match status" value="2"/>
</dbReference>
<keyword evidence="4" id="KW-1185">Reference proteome</keyword>
<dbReference type="Pfam" id="PF01381">
    <property type="entry name" value="HTH_3"/>
    <property type="match status" value="1"/>
</dbReference>
<feature type="domain" description="HTH cro/C1-type" evidence="2">
    <location>
        <begin position="9"/>
        <end position="63"/>
    </location>
</feature>
<evidence type="ECO:0000259" key="2">
    <source>
        <dbReference type="PROSITE" id="PS50943"/>
    </source>
</evidence>
<dbReference type="PANTHER" id="PTHR46558">
    <property type="entry name" value="TRACRIPTIONAL REGULATORY PROTEIN-RELATED-RELATED"/>
    <property type="match status" value="1"/>
</dbReference>
<dbReference type="AlphaFoldDB" id="A0A1W1W7A0"/>
<dbReference type="PROSITE" id="PS50943">
    <property type="entry name" value="HTH_CROC1"/>
    <property type="match status" value="2"/>
</dbReference>
<evidence type="ECO:0000256" key="1">
    <source>
        <dbReference type="ARBA" id="ARBA00023125"/>
    </source>
</evidence>
<dbReference type="GO" id="GO:0003677">
    <property type="term" value="F:DNA binding"/>
    <property type="evidence" value="ECO:0007669"/>
    <property type="project" value="UniProtKB-KW"/>
</dbReference>
<gene>
    <name evidence="3" type="ORF">SAMN00768000_0283</name>
</gene>
<evidence type="ECO:0000313" key="3">
    <source>
        <dbReference type="EMBL" id="SMC02072.1"/>
    </source>
</evidence>
<sequence length="202" mass="23226">MTPLLGDRLRAVRKDRGYTQAQVADAAGVSQFTLSHYENGTRQPPCDVLVSISDFLDVSVDFLLGRSDERHYSHLPGRQVPLDVGKRLTIVREARHLSIEQCATLVKVSSDRWRQWEAEERPPTWPQILQIADTFQISLDWLLNRPQMLFPTSEPATISEAEWKRTQVTIAVMEALWRQRISSKEWEATERRVTASATDRLE</sequence>
<dbReference type="InterPro" id="IPR001387">
    <property type="entry name" value="Cro/C1-type_HTH"/>
</dbReference>
<dbReference type="Pfam" id="PF13560">
    <property type="entry name" value="HTH_31"/>
    <property type="match status" value="1"/>
</dbReference>
<dbReference type="OrthoDB" id="1766270at2"/>
<dbReference type="Gene3D" id="1.10.260.40">
    <property type="entry name" value="lambda repressor-like DNA-binding domains"/>
    <property type="match status" value="2"/>
</dbReference>
<keyword evidence="1" id="KW-0238">DNA-binding</keyword>
<reference evidence="4" key="1">
    <citation type="submission" date="2017-04" db="EMBL/GenBank/DDBJ databases">
        <authorList>
            <person name="Varghese N."/>
            <person name="Submissions S."/>
        </authorList>
    </citation>
    <scope>NUCLEOTIDE SEQUENCE [LARGE SCALE GENOMIC DNA]</scope>
    <source>
        <strain evidence="4">DSM 9293</strain>
    </source>
</reference>
<accession>A0A1W1W7A0</accession>
<feature type="domain" description="HTH cro/C1-type" evidence="2">
    <location>
        <begin position="88"/>
        <end position="142"/>
    </location>
</feature>